<dbReference type="GO" id="GO:0005829">
    <property type="term" value="C:cytosol"/>
    <property type="evidence" value="ECO:0007669"/>
    <property type="project" value="TreeGrafter"/>
</dbReference>
<dbReference type="Pfam" id="PF00156">
    <property type="entry name" value="Pribosyltran"/>
    <property type="match status" value="1"/>
</dbReference>
<dbReference type="AlphaFoldDB" id="A0AAP6JGN3"/>
<evidence type="ECO:0000313" key="5">
    <source>
        <dbReference type="Proteomes" id="UP001302316"/>
    </source>
</evidence>
<name>A0AAP6JGN3_9GAMM</name>
<dbReference type="GO" id="GO:0046100">
    <property type="term" value="P:hypoxanthine metabolic process"/>
    <property type="evidence" value="ECO:0007669"/>
    <property type="project" value="TreeGrafter"/>
</dbReference>
<dbReference type="InterPro" id="IPR000836">
    <property type="entry name" value="PRTase_dom"/>
</dbReference>
<evidence type="ECO:0000259" key="3">
    <source>
        <dbReference type="Pfam" id="PF00156"/>
    </source>
</evidence>
<dbReference type="GO" id="GO:0032263">
    <property type="term" value="P:GMP salvage"/>
    <property type="evidence" value="ECO:0007669"/>
    <property type="project" value="TreeGrafter"/>
</dbReference>
<gene>
    <name evidence="4" type="ORF">VCB98_09930</name>
</gene>
<keyword evidence="4" id="KW-0328">Glycosyltransferase</keyword>
<dbReference type="InterPro" id="IPR050408">
    <property type="entry name" value="HGPRT"/>
</dbReference>
<dbReference type="GO" id="GO:0000287">
    <property type="term" value="F:magnesium ion binding"/>
    <property type="evidence" value="ECO:0007669"/>
    <property type="project" value="TreeGrafter"/>
</dbReference>
<evidence type="ECO:0000256" key="2">
    <source>
        <dbReference type="ARBA" id="ARBA00049402"/>
    </source>
</evidence>
<comment type="catalytic activity">
    <reaction evidence="2">
        <text>IMP + diphosphate = hypoxanthine + 5-phospho-alpha-D-ribose 1-diphosphate</text>
        <dbReference type="Rhea" id="RHEA:17973"/>
        <dbReference type="ChEBI" id="CHEBI:17368"/>
        <dbReference type="ChEBI" id="CHEBI:33019"/>
        <dbReference type="ChEBI" id="CHEBI:58017"/>
        <dbReference type="ChEBI" id="CHEBI:58053"/>
        <dbReference type="EC" id="2.4.2.8"/>
    </reaction>
    <physiologicalReaction direction="right-to-left" evidence="2">
        <dbReference type="Rhea" id="RHEA:17975"/>
    </physiologicalReaction>
</comment>
<keyword evidence="4" id="KW-0808">Transferase</keyword>
<dbReference type="Proteomes" id="UP001302316">
    <property type="component" value="Unassembled WGS sequence"/>
</dbReference>
<accession>A0AAP6JGN3</accession>
<feature type="domain" description="Phosphoribosyltransferase" evidence="3">
    <location>
        <begin position="23"/>
        <end position="173"/>
    </location>
</feature>
<dbReference type="CDD" id="cd06223">
    <property type="entry name" value="PRTases_typeI"/>
    <property type="match status" value="1"/>
</dbReference>
<dbReference type="EMBL" id="JAYGII010000022">
    <property type="protein sequence ID" value="MEA5446137.1"/>
    <property type="molecule type" value="Genomic_DNA"/>
</dbReference>
<dbReference type="GO" id="GO:0006178">
    <property type="term" value="P:guanine salvage"/>
    <property type="evidence" value="ECO:0007669"/>
    <property type="project" value="TreeGrafter"/>
</dbReference>
<evidence type="ECO:0000313" key="4">
    <source>
        <dbReference type="EMBL" id="MEA5446137.1"/>
    </source>
</evidence>
<proteinExistence type="predicted"/>
<comment type="caution">
    <text evidence="4">The sequence shown here is derived from an EMBL/GenBank/DDBJ whole genome shotgun (WGS) entry which is preliminary data.</text>
</comment>
<dbReference type="InterPro" id="IPR029057">
    <property type="entry name" value="PRTase-like"/>
</dbReference>
<evidence type="ECO:0000256" key="1">
    <source>
        <dbReference type="ARBA" id="ARBA00048811"/>
    </source>
</evidence>
<protein>
    <submittedName>
        <fullName evidence="4">Hypoxanthine-guanine phosphoribosyltransferase</fullName>
        <ecNumber evidence="4">2.4.2.8</ecNumber>
    </submittedName>
</protein>
<dbReference type="GO" id="GO:0004422">
    <property type="term" value="F:hypoxanthine phosphoribosyltransferase activity"/>
    <property type="evidence" value="ECO:0007669"/>
    <property type="project" value="TreeGrafter"/>
</dbReference>
<dbReference type="SUPFAM" id="SSF53271">
    <property type="entry name" value="PRTase-like"/>
    <property type="match status" value="1"/>
</dbReference>
<dbReference type="RefSeq" id="WP_346052177.1">
    <property type="nucleotide sequence ID" value="NZ_JAYGII010000022.1"/>
</dbReference>
<sequence length="185" mass="20413">MKEEISHGPAEDWMALPATAELIHDAAAVNRAYDQMAQAINRDWAGTEPLILSVLLGGLIPAGQLLPRLLFPLQLESIHATRYGGSTRGGKLNWISEPRVSLKGRNILLIDDILDEGITLKALVDYCREKGAERVGTAVLVRKQRSQSPAMEADYVGLEVPDRYVFGCGMDLDEYHRQLTGIYAI</sequence>
<dbReference type="PANTHER" id="PTHR43340:SF1">
    <property type="entry name" value="HYPOXANTHINE PHOSPHORIBOSYLTRANSFERASE"/>
    <property type="match status" value="1"/>
</dbReference>
<dbReference type="GO" id="GO:0032264">
    <property type="term" value="P:IMP salvage"/>
    <property type="evidence" value="ECO:0007669"/>
    <property type="project" value="TreeGrafter"/>
</dbReference>
<comment type="catalytic activity">
    <reaction evidence="1">
        <text>GMP + diphosphate = guanine + 5-phospho-alpha-D-ribose 1-diphosphate</text>
        <dbReference type="Rhea" id="RHEA:25424"/>
        <dbReference type="ChEBI" id="CHEBI:16235"/>
        <dbReference type="ChEBI" id="CHEBI:33019"/>
        <dbReference type="ChEBI" id="CHEBI:58017"/>
        <dbReference type="ChEBI" id="CHEBI:58115"/>
        <dbReference type="EC" id="2.4.2.8"/>
    </reaction>
    <physiologicalReaction direction="right-to-left" evidence="1">
        <dbReference type="Rhea" id="RHEA:25426"/>
    </physiologicalReaction>
</comment>
<dbReference type="PANTHER" id="PTHR43340">
    <property type="entry name" value="HYPOXANTHINE-GUANINE PHOSPHORIBOSYLTRANSFERASE"/>
    <property type="match status" value="1"/>
</dbReference>
<dbReference type="EC" id="2.4.2.8" evidence="4"/>
<keyword evidence="5" id="KW-1185">Reference proteome</keyword>
<organism evidence="4 5">
    <name type="scientific">Natronospira elongata</name>
    <dbReference type="NCBI Taxonomy" id="3110268"/>
    <lineage>
        <taxon>Bacteria</taxon>
        <taxon>Pseudomonadati</taxon>
        <taxon>Pseudomonadota</taxon>
        <taxon>Gammaproteobacteria</taxon>
        <taxon>Natronospirales</taxon>
        <taxon>Natronospiraceae</taxon>
        <taxon>Natronospira</taxon>
    </lineage>
</organism>
<dbReference type="NCBIfam" id="NF006605">
    <property type="entry name" value="PRK09162.1"/>
    <property type="match status" value="1"/>
</dbReference>
<dbReference type="Gene3D" id="3.40.50.2020">
    <property type="match status" value="1"/>
</dbReference>
<reference evidence="4 5" key="1">
    <citation type="submission" date="2023-12" db="EMBL/GenBank/DDBJ databases">
        <title>Whole-genome sequencing of halo(alkali)philic microorganisms from hypersaline lakes.</title>
        <authorList>
            <person name="Sorokin D.Y."/>
            <person name="Merkel A.Y."/>
            <person name="Messina E."/>
            <person name="Yakimov M."/>
        </authorList>
    </citation>
    <scope>NUCLEOTIDE SEQUENCE [LARGE SCALE GENOMIC DNA]</scope>
    <source>
        <strain evidence="4 5">AB-CW1</strain>
    </source>
</reference>